<dbReference type="EMBL" id="MU167252">
    <property type="protein sequence ID" value="KAG0147035.1"/>
    <property type="molecule type" value="Genomic_DNA"/>
</dbReference>
<sequence length="216" mass="23809">MFFPTAFFVVVSFLASSAFSATISSSEKTTVLVVDTAIDWKKGQIFYADGSLAVETQLGRTDLKLYERGKLVSTLLRLPPKCPSTSDVSDSSKVNFTLSENQGFGPYAWILRRPDVKATAFVFIPVVPGSAAENTVAGVVSLVTDIHQTTHNAEIKVGSPTGWFPPKTIPWSSKIWQITIFNDANQNVIPPQIIEMVELLYILVERFRTCWIGFGV</sequence>
<comment type="caution">
    <text evidence="2">The sequence shown here is derived from an EMBL/GenBank/DDBJ whole genome shotgun (WGS) entry which is preliminary data.</text>
</comment>
<protein>
    <submittedName>
        <fullName evidence="2">Uncharacterized protein</fullName>
    </submittedName>
</protein>
<keyword evidence="3" id="KW-1185">Reference proteome</keyword>
<gene>
    <name evidence="2" type="ORF">CROQUDRAFT_722469</name>
</gene>
<feature type="chain" id="PRO_5040508035" evidence="1">
    <location>
        <begin position="21"/>
        <end position="216"/>
    </location>
</feature>
<name>A0A9P6NP16_9BASI</name>
<evidence type="ECO:0000256" key="1">
    <source>
        <dbReference type="SAM" id="SignalP"/>
    </source>
</evidence>
<accession>A0A9P6NP16</accession>
<organism evidence="2 3">
    <name type="scientific">Cronartium quercuum f. sp. fusiforme G11</name>
    <dbReference type="NCBI Taxonomy" id="708437"/>
    <lineage>
        <taxon>Eukaryota</taxon>
        <taxon>Fungi</taxon>
        <taxon>Dikarya</taxon>
        <taxon>Basidiomycota</taxon>
        <taxon>Pucciniomycotina</taxon>
        <taxon>Pucciniomycetes</taxon>
        <taxon>Pucciniales</taxon>
        <taxon>Coleosporiaceae</taxon>
        <taxon>Cronartium</taxon>
    </lineage>
</organism>
<evidence type="ECO:0000313" key="3">
    <source>
        <dbReference type="Proteomes" id="UP000886653"/>
    </source>
</evidence>
<evidence type="ECO:0000313" key="2">
    <source>
        <dbReference type="EMBL" id="KAG0147035.1"/>
    </source>
</evidence>
<proteinExistence type="predicted"/>
<reference evidence="2" key="1">
    <citation type="submission" date="2013-11" db="EMBL/GenBank/DDBJ databases">
        <title>Genome sequence of the fusiform rust pathogen reveals effectors for host alternation and coevolution with pine.</title>
        <authorList>
            <consortium name="DOE Joint Genome Institute"/>
            <person name="Smith K."/>
            <person name="Pendleton A."/>
            <person name="Kubisiak T."/>
            <person name="Anderson C."/>
            <person name="Salamov A."/>
            <person name="Aerts A."/>
            <person name="Riley R."/>
            <person name="Clum A."/>
            <person name="Lindquist E."/>
            <person name="Ence D."/>
            <person name="Campbell M."/>
            <person name="Kronenberg Z."/>
            <person name="Feau N."/>
            <person name="Dhillon B."/>
            <person name="Hamelin R."/>
            <person name="Burleigh J."/>
            <person name="Smith J."/>
            <person name="Yandell M."/>
            <person name="Nelson C."/>
            <person name="Grigoriev I."/>
            <person name="Davis J."/>
        </authorList>
    </citation>
    <scope>NUCLEOTIDE SEQUENCE</scope>
    <source>
        <strain evidence="2">G11</strain>
    </source>
</reference>
<dbReference type="AlphaFoldDB" id="A0A9P6NP16"/>
<keyword evidence="1" id="KW-0732">Signal</keyword>
<feature type="signal peptide" evidence="1">
    <location>
        <begin position="1"/>
        <end position="20"/>
    </location>
</feature>
<dbReference type="Proteomes" id="UP000886653">
    <property type="component" value="Unassembled WGS sequence"/>
</dbReference>